<gene>
    <name evidence="1" type="ORF">EZS28_035454</name>
</gene>
<dbReference type="InterPro" id="IPR052055">
    <property type="entry name" value="Hepadnavirus_pol/RT"/>
</dbReference>
<dbReference type="GO" id="GO:0003676">
    <property type="term" value="F:nucleic acid binding"/>
    <property type="evidence" value="ECO:0007669"/>
    <property type="project" value="InterPro"/>
</dbReference>
<dbReference type="Proteomes" id="UP000324800">
    <property type="component" value="Unassembled WGS sequence"/>
</dbReference>
<reference evidence="1 2" key="1">
    <citation type="submission" date="2019-03" db="EMBL/GenBank/DDBJ databases">
        <title>Single cell metagenomics reveals metabolic interactions within the superorganism composed of flagellate Streblomastix strix and complex community of Bacteroidetes bacteria on its surface.</title>
        <authorList>
            <person name="Treitli S.C."/>
            <person name="Kolisko M."/>
            <person name="Husnik F."/>
            <person name="Keeling P."/>
            <person name="Hampl V."/>
        </authorList>
    </citation>
    <scope>NUCLEOTIDE SEQUENCE [LARGE SCALE GENOMIC DNA]</scope>
    <source>
        <strain evidence="1">ST1C</strain>
    </source>
</reference>
<dbReference type="EMBL" id="SNRW01016777">
    <property type="protein sequence ID" value="KAA6369020.1"/>
    <property type="molecule type" value="Genomic_DNA"/>
</dbReference>
<dbReference type="PANTHER" id="PTHR33050">
    <property type="entry name" value="REVERSE TRANSCRIPTASE DOMAIN-CONTAINING PROTEIN"/>
    <property type="match status" value="1"/>
</dbReference>
<protein>
    <recommendedName>
        <fullName evidence="3">RNase H type-1 domain-containing protein</fullName>
    </recommendedName>
</protein>
<evidence type="ECO:0000313" key="2">
    <source>
        <dbReference type="Proteomes" id="UP000324800"/>
    </source>
</evidence>
<dbReference type="CDD" id="cd09275">
    <property type="entry name" value="RNase_HI_RT_DIRS1"/>
    <property type="match status" value="1"/>
</dbReference>
<accession>A0A5J4UG24</accession>
<sequence length="552" mass="64625">MLPPNYVCPPRGYYGQQQRPMFPSGRGYDSFYRGLGKRGRGGRGRRLPELKSIEHEKKKDRILKQQDHVALNEINDMRGTASWYNQINRRQECLTVESSPHNPKTGWLFEANNGFQNIEQGIDHEQIQNGRHSVPNYISRIRRLGMQHRYQKHIQSHSGIKRATTLSSFFSGKQDIHSYWNALWYFNRPKNLLKNTLTSNRKDQRDERSENNQLFRRYSGTSLIKRISQTLNQSHCTIPEEFRLGNFGEKVKIEPILGVHLSQMENQCIKKMEISLPKDKKGSLMYFLKQQIRNINRNQLYTAKQVANIIGRVIHTTIQFQRGALHVKQISKEMNRIVKHKGWYGRVYLTTKCLAELEWWITQIYHNKPRKIVQWIQEAVIASDAALSGWGATLQINNMDPIRIFGRWYYQKHTSNQRELSAIYLALKRFEANLQVMNIKCLKKQSDNSTACFCLMRKRAAFSIHKQIDKILAMIEQNGWIIKVEHIKGLDNKEPDALSRLARAGNYQIKSDVLMKVLQLWLISITLDAFASRRNAKHKRYYSIQNDNRALG</sequence>
<name>A0A5J4UG24_9EUKA</name>
<dbReference type="Gene3D" id="3.30.420.10">
    <property type="entry name" value="Ribonuclease H-like superfamily/Ribonuclease H"/>
    <property type="match status" value="1"/>
</dbReference>
<dbReference type="InterPro" id="IPR036397">
    <property type="entry name" value="RNaseH_sf"/>
</dbReference>
<dbReference type="AlphaFoldDB" id="A0A5J4UG24"/>
<evidence type="ECO:0008006" key="3">
    <source>
        <dbReference type="Google" id="ProtNLM"/>
    </source>
</evidence>
<evidence type="ECO:0000313" key="1">
    <source>
        <dbReference type="EMBL" id="KAA6369020.1"/>
    </source>
</evidence>
<proteinExistence type="predicted"/>
<dbReference type="PANTHER" id="PTHR33050:SF7">
    <property type="entry name" value="RIBONUCLEASE H"/>
    <property type="match status" value="1"/>
</dbReference>
<comment type="caution">
    <text evidence="1">The sequence shown here is derived from an EMBL/GenBank/DDBJ whole genome shotgun (WGS) entry which is preliminary data.</text>
</comment>
<organism evidence="1 2">
    <name type="scientific">Streblomastix strix</name>
    <dbReference type="NCBI Taxonomy" id="222440"/>
    <lineage>
        <taxon>Eukaryota</taxon>
        <taxon>Metamonada</taxon>
        <taxon>Preaxostyla</taxon>
        <taxon>Oxymonadida</taxon>
        <taxon>Streblomastigidae</taxon>
        <taxon>Streblomastix</taxon>
    </lineage>
</organism>